<evidence type="ECO:0000313" key="1">
    <source>
        <dbReference type="EMBL" id="MBR0795683.1"/>
    </source>
</evidence>
<keyword evidence="2" id="KW-1185">Reference proteome</keyword>
<reference evidence="2" key="1">
    <citation type="journal article" date="2021" name="ISME J.">
        <title>Evolutionary origin and ecological implication of a unique nif island in free-living Bradyrhizobium lineages.</title>
        <authorList>
            <person name="Tao J."/>
        </authorList>
    </citation>
    <scope>NUCLEOTIDE SEQUENCE [LARGE SCALE GENOMIC DNA]</scope>
    <source>
        <strain evidence="2">SZCCT0434</strain>
    </source>
</reference>
<organism evidence="1 2">
    <name type="scientific">Bradyrhizobium jicamae</name>
    <dbReference type="NCBI Taxonomy" id="280332"/>
    <lineage>
        <taxon>Bacteria</taxon>
        <taxon>Pseudomonadati</taxon>
        <taxon>Pseudomonadota</taxon>
        <taxon>Alphaproteobacteria</taxon>
        <taxon>Hyphomicrobiales</taxon>
        <taxon>Nitrobacteraceae</taxon>
        <taxon>Bradyrhizobium</taxon>
    </lineage>
</organism>
<accession>A0ABS5FFY5</accession>
<dbReference type="RefSeq" id="WP_212492432.1">
    <property type="nucleotide sequence ID" value="NZ_JAFCJH010000008.1"/>
</dbReference>
<proteinExistence type="predicted"/>
<sequence length="54" mass="5973">MHKMPDPSGLSEEQLKEIAATLKRIREGLECADRLVASEPSHVFAPKIQDAIQS</sequence>
<dbReference type="EMBL" id="JAFCJH010000008">
    <property type="protein sequence ID" value="MBR0795683.1"/>
    <property type="molecule type" value="Genomic_DNA"/>
</dbReference>
<evidence type="ECO:0000313" key="2">
    <source>
        <dbReference type="Proteomes" id="UP001315278"/>
    </source>
</evidence>
<comment type="caution">
    <text evidence="1">The sequence shown here is derived from an EMBL/GenBank/DDBJ whole genome shotgun (WGS) entry which is preliminary data.</text>
</comment>
<gene>
    <name evidence="1" type="ORF">JQ615_09815</name>
</gene>
<dbReference type="Proteomes" id="UP001315278">
    <property type="component" value="Unassembled WGS sequence"/>
</dbReference>
<name>A0ABS5FFY5_9BRAD</name>
<protein>
    <submittedName>
        <fullName evidence="1">Uncharacterized protein</fullName>
    </submittedName>
</protein>